<dbReference type="KEGG" id="ahs:AHALO_0008"/>
<dbReference type="OrthoDB" id="5348252at2"/>
<gene>
    <name evidence="1" type="ORF">CP960_11030</name>
</gene>
<dbReference type="RefSeq" id="WP_101185553.1">
    <property type="nucleotide sequence ID" value="NZ_CP031218.1"/>
</dbReference>
<dbReference type="EMBL" id="NXIF01000041">
    <property type="protein sequence ID" value="PKI80149.1"/>
    <property type="molecule type" value="Genomic_DNA"/>
</dbReference>
<dbReference type="Gene3D" id="1.25.10.10">
    <property type="entry name" value="Leucine-rich Repeat Variant"/>
    <property type="match status" value="1"/>
</dbReference>
<name>A0A2N1J0R6_9BACT</name>
<evidence type="ECO:0000313" key="1">
    <source>
        <dbReference type="EMBL" id="PKI80149.1"/>
    </source>
</evidence>
<proteinExistence type="predicted"/>
<evidence type="ECO:0000313" key="2">
    <source>
        <dbReference type="Proteomes" id="UP000233248"/>
    </source>
</evidence>
<dbReference type="AlphaFoldDB" id="A0A2N1J0R6"/>
<keyword evidence="2" id="KW-1185">Reference proteome</keyword>
<organism evidence="1 2">
    <name type="scientific">Malaciobacter halophilus</name>
    <dbReference type="NCBI Taxonomy" id="197482"/>
    <lineage>
        <taxon>Bacteria</taxon>
        <taxon>Pseudomonadati</taxon>
        <taxon>Campylobacterota</taxon>
        <taxon>Epsilonproteobacteria</taxon>
        <taxon>Campylobacterales</taxon>
        <taxon>Arcobacteraceae</taxon>
        <taxon>Malaciobacter</taxon>
    </lineage>
</organism>
<dbReference type="InterPro" id="IPR011989">
    <property type="entry name" value="ARM-like"/>
</dbReference>
<protein>
    <submittedName>
        <fullName evidence="1">Uncharacterized protein</fullName>
    </submittedName>
</protein>
<reference evidence="1 2" key="1">
    <citation type="submission" date="2017-09" db="EMBL/GenBank/DDBJ databases">
        <title>Genomics of the genus Arcobacter.</title>
        <authorList>
            <person name="Perez-Cataluna A."/>
            <person name="Figueras M.J."/>
            <person name="Salas-Masso N."/>
        </authorList>
    </citation>
    <scope>NUCLEOTIDE SEQUENCE [LARGE SCALE GENOMIC DNA]</scope>
    <source>
        <strain evidence="1 2">DSM 18005</strain>
    </source>
</reference>
<accession>A0A2N1J0R6</accession>
<dbReference type="Proteomes" id="UP000233248">
    <property type="component" value="Unassembled WGS sequence"/>
</dbReference>
<sequence>MRVSSMNLKQKLDIAKTSKKIEELETLVESESMLVRRAIARNENINEKIANQLAFDPVLNVSYMACKNSNCTQKRDFSSYSLIGCVVCKKDEREIDCQTCKNKKVY</sequence>
<comment type="caution">
    <text evidence="1">The sequence shown here is derived from an EMBL/GenBank/DDBJ whole genome shotgun (WGS) entry which is preliminary data.</text>
</comment>